<evidence type="ECO:0008006" key="3">
    <source>
        <dbReference type="Google" id="ProtNLM"/>
    </source>
</evidence>
<name>A0A2V4N1Z0_9ACTN</name>
<dbReference type="AlphaFoldDB" id="A0A2V4N1Z0"/>
<organism evidence="1 2">
    <name type="scientific">Streptomyces tateyamensis</name>
    <dbReference type="NCBI Taxonomy" id="565073"/>
    <lineage>
        <taxon>Bacteria</taxon>
        <taxon>Bacillati</taxon>
        <taxon>Actinomycetota</taxon>
        <taxon>Actinomycetes</taxon>
        <taxon>Kitasatosporales</taxon>
        <taxon>Streptomycetaceae</taxon>
        <taxon>Streptomyces</taxon>
    </lineage>
</organism>
<protein>
    <recommendedName>
        <fullName evidence="3">Tetratricopeptide repeat protein</fullName>
    </recommendedName>
</protein>
<comment type="caution">
    <text evidence="1">The sequence shown here is derived from an EMBL/GenBank/DDBJ whole genome shotgun (WGS) entry which is preliminary data.</text>
</comment>
<gene>
    <name evidence="1" type="ORF">C7C46_21340</name>
</gene>
<evidence type="ECO:0000313" key="1">
    <source>
        <dbReference type="EMBL" id="PYC76737.1"/>
    </source>
</evidence>
<dbReference type="RefSeq" id="WP_110671492.1">
    <property type="nucleotide sequence ID" value="NZ_PYBW01000081.1"/>
</dbReference>
<keyword evidence="2" id="KW-1185">Reference proteome</keyword>
<accession>A0A2V4N1Z0</accession>
<reference evidence="1 2" key="1">
    <citation type="submission" date="2018-03" db="EMBL/GenBank/DDBJ databases">
        <title>Bioinformatic expansion and discovery of thiopeptide antibiotics.</title>
        <authorList>
            <person name="Schwalen C.J."/>
            <person name="Hudson G.A."/>
            <person name="Mitchell D.A."/>
        </authorList>
    </citation>
    <scope>NUCLEOTIDE SEQUENCE [LARGE SCALE GENOMIC DNA]</scope>
    <source>
        <strain evidence="1 2">ATCC 21389</strain>
    </source>
</reference>
<dbReference type="OrthoDB" id="4349923at2"/>
<dbReference type="Proteomes" id="UP000248039">
    <property type="component" value="Unassembled WGS sequence"/>
</dbReference>
<dbReference type="EMBL" id="PYBW01000081">
    <property type="protein sequence ID" value="PYC76737.1"/>
    <property type="molecule type" value="Genomic_DNA"/>
</dbReference>
<evidence type="ECO:0000313" key="2">
    <source>
        <dbReference type="Proteomes" id="UP000248039"/>
    </source>
</evidence>
<sequence>MADSTGFPASDGGAAPVVEDAVPAEYRAPASVRAAARQEAVEPAAAPEEPGAEPVRVSVGGGLRGRILTVEGGYGSRRGWGRSGTGAAAPVLSTLLAAVAPQTLLAAEQVDAVHLPTAGDPQTVLAHLRSAARHPGPLLVHLGGHLVADKRGGGLQLTLRDKDGLAWAAIAAELHGRPADRDTLVIADLSAEAACWAQLPVLGEGLPLWAVVSPDPDQVGIFTRALVECLHGGRPGGGPVLSPEQLRGQVHSVLRPDALVLAGPGQDRPVFRNTARGAGQGRPAEPVVRQPASPVELVEPVVPAEPVVPVIPEQRGPVTLLKAGVAPTVRQVHPVDLRKAPQPAVTPAPTPGPTPTPEDYRAALAQIARTAEAGDHAAATELALTLEQQLLATHGAVAAPVLMVRQVRAHVARLAGDPAAAAELYYEVALVLLTTRGPADEETQRVATNAEACWRAIPDPVRALRTAPAILELRAQLPGPDHRKLRSAERYAQRLGAQAPA</sequence>
<proteinExistence type="predicted"/>